<accession>A0AAP0NR10</accession>
<protein>
    <submittedName>
        <fullName evidence="2">Uncharacterized protein</fullName>
    </submittedName>
</protein>
<dbReference type="AlphaFoldDB" id="A0AAP0NR10"/>
<keyword evidence="1" id="KW-0732">Signal</keyword>
<dbReference type="EMBL" id="JBBNAF010000009">
    <property type="protein sequence ID" value="KAK9115029.1"/>
    <property type="molecule type" value="Genomic_DNA"/>
</dbReference>
<reference evidence="2 3" key="1">
    <citation type="submission" date="2024-01" db="EMBL/GenBank/DDBJ databases">
        <title>Genome assemblies of Stephania.</title>
        <authorList>
            <person name="Yang L."/>
        </authorList>
    </citation>
    <scope>NUCLEOTIDE SEQUENCE [LARGE SCALE GENOMIC DNA]</scope>
    <source>
        <strain evidence="2">YNDBR</strain>
        <tissue evidence="2">Leaf</tissue>
    </source>
</reference>
<keyword evidence="3" id="KW-1185">Reference proteome</keyword>
<evidence type="ECO:0000256" key="1">
    <source>
        <dbReference type="SAM" id="SignalP"/>
    </source>
</evidence>
<organism evidence="2 3">
    <name type="scientific">Stephania yunnanensis</name>
    <dbReference type="NCBI Taxonomy" id="152371"/>
    <lineage>
        <taxon>Eukaryota</taxon>
        <taxon>Viridiplantae</taxon>
        <taxon>Streptophyta</taxon>
        <taxon>Embryophyta</taxon>
        <taxon>Tracheophyta</taxon>
        <taxon>Spermatophyta</taxon>
        <taxon>Magnoliopsida</taxon>
        <taxon>Ranunculales</taxon>
        <taxon>Menispermaceae</taxon>
        <taxon>Menispermoideae</taxon>
        <taxon>Cissampelideae</taxon>
        <taxon>Stephania</taxon>
    </lineage>
</organism>
<feature type="chain" id="PRO_5043008810" evidence="1">
    <location>
        <begin position="19"/>
        <end position="86"/>
    </location>
</feature>
<sequence length="86" mass="9634">MRLLSGALTLSLIITSTALESVHIDATVVHNQTSASPNNETYTMLDLDLVWPKHHEYLLLQDLYYRETFPSDAAKTRETASPESSL</sequence>
<proteinExistence type="predicted"/>
<evidence type="ECO:0000313" key="3">
    <source>
        <dbReference type="Proteomes" id="UP001420932"/>
    </source>
</evidence>
<dbReference type="Proteomes" id="UP001420932">
    <property type="component" value="Unassembled WGS sequence"/>
</dbReference>
<evidence type="ECO:0000313" key="2">
    <source>
        <dbReference type="EMBL" id="KAK9115029.1"/>
    </source>
</evidence>
<gene>
    <name evidence="2" type="ORF">Syun_021826</name>
</gene>
<comment type="caution">
    <text evidence="2">The sequence shown here is derived from an EMBL/GenBank/DDBJ whole genome shotgun (WGS) entry which is preliminary data.</text>
</comment>
<name>A0AAP0NR10_9MAGN</name>
<feature type="signal peptide" evidence="1">
    <location>
        <begin position="1"/>
        <end position="18"/>
    </location>
</feature>